<reference evidence="1 2" key="1">
    <citation type="submission" date="2021-06" db="EMBL/GenBank/DDBJ databases">
        <authorList>
            <person name="Palmer J.M."/>
        </authorList>
    </citation>
    <scope>NUCLEOTIDE SEQUENCE [LARGE SCALE GENOMIC DNA]</scope>
    <source>
        <strain evidence="1 2">AS_MEX2019</strain>
        <tissue evidence="1">Muscle</tissue>
    </source>
</reference>
<sequence>SLVYVFFAGSLFHNSGHYPRLCLVCHVPAEPADPTVDDSPSLPLFSPCHPSFIAEVLLSRFLWPREPCAHMYARARSRARSSTGRWADAVRTDGASVRINGGTHTRGICYKFISCSFHPGKPALRLGVGRGNSERAGLERLFPPRGELSPSAQLLEDQRAEQPCILTDSDSVCVSEGP</sequence>
<name>A0ABV0Z1V0_9TELE</name>
<feature type="non-terminal residue" evidence="1">
    <location>
        <position position="1"/>
    </location>
</feature>
<dbReference type="Proteomes" id="UP001469553">
    <property type="component" value="Unassembled WGS sequence"/>
</dbReference>
<accession>A0ABV0Z1V0</accession>
<evidence type="ECO:0000313" key="1">
    <source>
        <dbReference type="EMBL" id="MEQ2299835.1"/>
    </source>
</evidence>
<organism evidence="1 2">
    <name type="scientific">Ameca splendens</name>
    <dbReference type="NCBI Taxonomy" id="208324"/>
    <lineage>
        <taxon>Eukaryota</taxon>
        <taxon>Metazoa</taxon>
        <taxon>Chordata</taxon>
        <taxon>Craniata</taxon>
        <taxon>Vertebrata</taxon>
        <taxon>Euteleostomi</taxon>
        <taxon>Actinopterygii</taxon>
        <taxon>Neopterygii</taxon>
        <taxon>Teleostei</taxon>
        <taxon>Neoteleostei</taxon>
        <taxon>Acanthomorphata</taxon>
        <taxon>Ovalentaria</taxon>
        <taxon>Atherinomorphae</taxon>
        <taxon>Cyprinodontiformes</taxon>
        <taxon>Goodeidae</taxon>
        <taxon>Ameca</taxon>
    </lineage>
</organism>
<keyword evidence="2" id="KW-1185">Reference proteome</keyword>
<evidence type="ECO:0000313" key="2">
    <source>
        <dbReference type="Proteomes" id="UP001469553"/>
    </source>
</evidence>
<comment type="caution">
    <text evidence="1">The sequence shown here is derived from an EMBL/GenBank/DDBJ whole genome shotgun (WGS) entry which is preliminary data.</text>
</comment>
<gene>
    <name evidence="1" type="ORF">AMECASPLE_019067</name>
</gene>
<protein>
    <submittedName>
        <fullName evidence="1">Uncharacterized protein</fullName>
    </submittedName>
</protein>
<proteinExistence type="predicted"/>
<dbReference type="EMBL" id="JAHRIP010048541">
    <property type="protein sequence ID" value="MEQ2299835.1"/>
    <property type="molecule type" value="Genomic_DNA"/>
</dbReference>